<comment type="caution">
    <text evidence="2">The sequence shown here is derived from an EMBL/GenBank/DDBJ whole genome shotgun (WGS) entry which is preliminary data.</text>
</comment>
<dbReference type="AlphaFoldDB" id="A0A935Q1I0"/>
<dbReference type="Gene3D" id="1.25.40.10">
    <property type="entry name" value="Tetratricopeptide repeat domain"/>
    <property type="match status" value="1"/>
</dbReference>
<proteinExistence type="predicted"/>
<feature type="transmembrane region" description="Helical" evidence="1">
    <location>
        <begin position="59"/>
        <end position="82"/>
    </location>
</feature>
<dbReference type="Proteomes" id="UP000697998">
    <property type="component" value="Unassembled WGS sequence"/>
</dbReference>
<evidence type="ECO:0000313" key="3">
    <source>
        <dbReference type="Proteomes" id="UP000697998"/>
    </source>
</evidence>
<name>A0A935Q1I0_9PROT</name>
<gene>
    <name evidence="2" type="ORF">IPJ27_17250</name>
</gene>
<dbReference type="InterPro" id="IPR011990">
    <property type="entry name" value="TPR-like_helical_dom_sf"/>
</dbReference>
<feature type="transmembrane region" description="Helical" evidence="1">
    <location>
        <begin position="202"/>
        <end position="227"/>
    </location>
</feature>
<keyword evidence="1" id="KW-0812">Transmembrane</keyword>
<dbReference type="EMBL" id="JADJMH010000019">
    <property type="protein sequence ID" value="MBK7676354.1"/>
    <property type="molecule type" value="Genomic_DNA"/>
</dbReference>
<sequence length="441" mass="49240">MTEPQAVIYEDPGAISPFWQRLPWFFLFPFQTDVLIKLLLLSLVTLLAPIAPLPSPLDALLVGGLVWLAGLRQAFGIMEAVSQGRLTARERSTFQPGPERKNLPWNLLAIFLTWGALIALVGAVSTTLHWTMLAFFYVGLPASVMTLSITNRLRQALDPVRWIFLMRQVGKPYLLLLFYLFLLSGGAPYAQRLLLPRLADWLILPALTWTLLYFTVIMFAMMGYVLYQFHQALGLKVRISFARSSSNPAASAAITQSDMMAEAVASKVATGELDAAIDIADEQRRQYPEDLAIQERYQALLLAADRTERALAQGQAYLALLLRLGRAEQALDLLKRLRGVERAFLPERPDAILPLAEAAFRQRDADTTVALVRGFDKRHPRHPDIPGVYFLSARLMSELLRRDPTALTILRGLQDKYPEHPVTAAAAPYLAALEKLQPGRG</sequence>
<evidence type="ECO:0000256" key="1">
    <source>
        <dbReference type="SAM" id="Phobius"/>
    </source>
</evidence>
<protein>
    <recommendedName>
        <fullName evidence="4">Tetratricopeptide repeat protein</fullName>
    </recommendedName>
</protein>
<keyword evidence="1" id="KW-1133">Transmembrane helix</keyword>
<feature type="transmembrane region" description="Helical" evidence="1">
    <location>
        <begin position="103"/>
        <end position="124"/>
    </location>
</feature>
<accession>A0A935Q1I0</accession>
<keyword evidence="1" id="KW-0472">Membrane</keyword>
<evidence type="ECO:0008006" key="4">
    <source>
        <dbReference type="Google" id="ProtNLM"/>
    </source>
</evidence>
<evidence type="ECO:0000313" key="2">
    <source>
        <dbReference type="EMBL" id="MBK7676354.1"/>
    </source>
</evidence>
<feature type="transmembrane region" description="Helical" evidence="1">
    <location>
        <begin position="172"/>
        <end position="190"/>
    </location>
</feature>
<feature type="transmembrane region" description="Helical" evidence="1">
    <location>
        <begin position="34"/>
        <end position="53"/>
    </location>
</feature>
<feature type="transmembrane region" description="Helical" evidence="1">
    <location>
        <begin position="130"/>
        <end position="151"/>
    </location>
</feature>
<organism evidence="2 3">
    <name type="scientific">Candidatus Accumulibacter proximus</name>
    <dbReference type="NCBI Taxonomy" id="2954385"/>
    <lineage>
        <taxon>Bacteria</taxon>
        <taxon>Pseudomonadati</taxon>
        <taxon>Pseudomonadota</taxon>
        <taxon>Betaproteobacteria</taxon>
        <taxon>Candidatus Accumulibacter</taxon>
    </lineage>
</organism>
<reference evidence="2 3" key="1">
    <citation type="submission" date="2020-10" db="EMBL/GenBank/DDBJ databases">
        <title>Connecting structure to function with the recovery of over 1000 high-quality activated sludge metagenome-assembled genomes encoding full-length rRNA genes using long-read sequencing.</title>
        <authorList>
            <person name="Singleton C.M."/>
            <person name="Petriglieri F."/>
            <person name="Kristensen J.M."/>
            <person name="Kirkegaard R.H."/>
            <person name="Michaelsen T.Y."/>
            <person name="Andersen M.H."/>
            <person name="Karst S.M."/>
            <person name="Dueholm M.S."/>
            <person name="Nielsen P.H."/>
            <person name="Albertsen M."/>
        </authorList>
    </citation>
    <scope>NUCLEOTIDE SEQUENCE [LARGE SCALE GENOMIC DNA]</scope>
    <source>
        <strain evidence="2">EsbW_18-Q3-R4-48_BATAC.285</strain>
    </source>
</reference>